<sequence length="429" mass="51732">MNKIETQQSYNQTQIYKQQQQQEEALIEYYVYQDLQNLINLLYSRKAIHEYFQDDPTNPLVILSNNKVILQLNLSSGIHTDLQYQYKNELKNKLKNEKSIALQTLKYVAQELMNQGGTQNQHQDPTKDYLNQFIQNYEDDKLHLNQFQLQSTNYVPQFNEQVLSKIISSIQVVDHQTNQVRQNGSYQKPTQQQLLDRAYVYFHMTKQKLNQINPQNNQTQLNNKQETYFQGQQDNIVNIANPQQFTTSNAYQTQDQTTFKNNNEQQKLISFFQFLGYFNQTGIQQVFDREITSLYNWVIQTINDPKNQNYYEIQFAKFLESNRQLRHQIILHYYFQLFVDYYYTRSYQELQTNLISDLVSNNKGTIDKGFYSYQYNQKDLIEKFILKITQMNQTQNIPNKEVFTNQEIQDYIWQMYQSYWQQYYKPQKN</sequence>
<protein>
    <submittedName>
        <fullName evidence="1">Uncharacterized protein</fullName>
    </submittedName>
</protein>
<accession>A0A8S1NLR3</accession>
<dbReference type="AlphaFoldDB" id="A0A8S1NLR3"/>
<name>A0A8S1NLR3_PARPR</name>
<evidence type="ECO:0000313" key="2">
    <source>
        <dbReference type="Proteomes" id="UP000688137"/>
    </source>
</evidence>
<proteinExistence type="predicted"/>
<dbReference type="Proteomes" id="UP000688137">
    <property type="component" value="Unassembled WGS sequence"/>
</dbReference>
<keyword evidence="2" id="KW-1185">Reference proteome</keyword>
<gene>
    <name evidence="1" type="ORF">PPRIM_AZ9-3.1.T0870196</name>
</gene>
<organism evidence="1 2">
    <name type="scientific">Paramecium primaurelia</name>
    <dbReference type="NCBI Taxonomy" id="5886"/>
    <lineage>
        <taxon>Eukaryota</taxon>
        <taxon>Sar</taxon>
        <taxon>Alveolata</taxon>
        <taxon>Ciliophora</taxon>
        <taxon>Intramacronucleata</taxon>
        <taxon>Oligohymenophorea</taxon>
        <taxon>Peniculida</taxon>
        <taxon>Parameciidae</taxon>
        <taxon>Paramecium</taxon>
    </lineage>
</organism>
<evidence type="ECO:0000313" key="1">
    <source>
        <dbReference type="EMBL" id="CAD8091231.1"/>
    </source>
</evidence>
<dbReference type="EMBL" id="CAJJDM010000090">
    <property type="protein sequence ID" value="CAD8091231.1"/>
    <property type="molecule type" value="Genomic_DNA"/>
</dbReference>
<reference evidence="1" key="1">
    <citation type="submission" date="2021-01" db="EMBL/GenBank/DDBJ databases">
        <authorList>
            <consortium name="Genoscope - CEA"/>
            <person name="William W."/>
        </authorList>
    </citation>
    <scope>NUCLEOTIDE SEQUENCE</scope>
</reference>
<comment type="caution">
    <text evidence="1">The sequence shown here is derived from an EMBL/GenBank/DDBJ whole genome shotgun (WGS) entry which is preliminary data.</text>
</comment>